<feature type="compositionally biased region" description="Basic and acidic residues" evidence="8">
    <location>
        <begin position="686"/>
        <end position="695"/>
    </location>
</feature>
<evidence type="ECO:0000256" key="3">
    <source>
        <dbReference type="ARBA" id="ARBA00022741"/>
    </source>
</evidence>
<dbReference type="InterPro" id="IPR027640">
    <property type="entry name" value="Kinesin-like_fam"/>
</dbReference>
<evidence type="ECO:0000259" key="9">
    <source>
        <dbReference type="PROSITE" id="PS50067"/>
    </source>
</evidence>
<dbReference type="Proteomes" id="UP000051952">
    <property type="component" value="Unassembled WGS sequence"/>
</dbReference>
<accession>A0A0S4ILK1</accession>
<dbReference type="GO" id="GO:0005875">
    <property type="term" value="C:microtubule associated complex"/>
    <property type="evidence" value="ECO:0007669"/>
    <property type="project" value="TreeGrafter"/>
</dbReference>
<dbReference type="InterPro" id="IPR036961">
    <property type="entry name" value="Kinesin_motor_dom_sf"/>
</dbReference>
<feature type="binding site" evidence="6">
    <location>
        <begin position="85"/>
        <end position="92"/>
    </location>
    <ligand>
        <name>ATP</name>
        <dbReference type="ChEBI" id="CHEBI:30616"/>
    </ligand>
</feature>
<keyword evidence="11" id="KW-1185">Reference proteome</keyword>
<dbReference type="CDD" id="cd00106">
    <property type="entry name" value="KISc"/>
    <property type="match status" value="1"/>
</dbReference>
<evidence type="ECO:0000256" key="2">
    <source>
        <dbReference type="ARBA" id="ARBA00022490"/>
    </source>
</evidence>
<organism evidence="10 11">
    <name type="scientific">Bodo saltans</name>
    <name type="common">Flagellated protozoan</name>
    <dbReference type="NCBI Taxonomy" id="75058"/>
    <lineage>
        <taxon>Eukaryota</taxon>
        <taxon>Discoba</taxon>
        <taxon>Euglenozoa</taxon>
        <taxon>Kinetoplastea</taxon>
        <taxon>Metakinetoplastina</taxon>
        <taxon>Eubodonida</taxon>
        <taxon>Bodonidae</taxon>
        <taxon>Bodo</taxon>
    </lineage>
</organism>
<dbReference type="InterPro" id="IPR001752">
    <property type="entry name" value="Kinesin_motor_dom"/>
</dbReference>
<dbReference type="GO" id="GO:0007018">
    <property type="term" value="P:microtubule-based movement"/>
    <property type="evidence" value="ECO:0007669"/>
    <property type="project" value="InterPro"/>
</dbReference>
<dbReference type="PRINTS" id="PR00380">
    <property type="entry name" value="KINESINHEAVY"/>
</dbReference>
<dbReference type="PANTHER" id="PTHR47969">
    <property type="entry name" value="CHROMOSOME-ASSOCIATED KINESIN KIF4A-RELATED"/>
    <property type="match status" value="1"/>
</dbReference>
<dbReference type="OMA" id="CTRVEAN"/>
<feature type="compositionally biased region" description="Polar residues" evidence="8">
    <location>
        <begin position="554"/>
        <end position="574"/>
    </location>
</feature>
<keyword evidence="3 6" id="KW-0547">Nucleotide-binding</keyword>
<evidence type="ECO:0000256" key="6">
    <source>
        <dbReference type="PROSITE-ProRule" id="PRU00283"/>
    </source>
</evidence>
<evidence type="ECO:0000256" key="5">
    <source>
        <dbReference type="ARBA" id="ARBA00023054"/>
    </source>
</evidence>
<dbReference type="Pfam" id="PF00225">
    <property type="entry name" value="Kinesin"/>
    <property type="match status" value="1"/>
</dbReference>
<feature type="region of interest" description="Disordered" evidence="8">
    <location>
        <begin position="798"/>
        <end position="855"/>
    </location>
</feature>
<dbReference type="OrthoDB" id="3176171at2759"/>
<dbReference type="Gene3D" id="3.40.850.10">
    <property type="entry name" value="Kinesin motor domain"/>
    <property type="match status" value="1"/>
</dbReference>
<keyword evidence="6 7" id="KW-0505">Motor protein</keyword>
<comment type="subcellular location">
    <subcellularLocation>
        <location evidence="1">Cytoplasm</location>
    </subcellularLocation>
</comment>
<dbReference type="GO" id="GO:0005874">
    <property type="term" value="C:microtubule"/>
    <property type="evidence" value="ECO:0007669"/>
    <property type="project" value="UniProtKB-KW"/>
</dbReference>
<feature type="compositionally biased region" description="Basic and acidic residues" evidence="8">
    <location>
        <begin position="668"/>
        <end position="677"/>
    </location>
</feature>
<feature type="compositionally biased region" description="Polar residues" evidence="8">
    <location>
        <begin position="502"/>
        <end position="546"/>
    </location>
</feature>
<dbReference type="GO" id="GO:0007052">
    <property type="term" value="P:mitotic spindle organization"/>
    <property type="evidence" value="ECO:0007669"/>
    <property type="project" value="TreeGrafter"/>
</dbReference>
<feature type="compositionally biased region" description="Polar residues" evidence="8">
    <location>
        <begin position="709"/>
        <end position="729"/>
    </location>
</feature>
<evidence type="ECO:0000256" key="4">
    <source>
        <dbReference type="ARBA" id="ARBA00022840"/>
    </source>
</evidence>
<dbReference type="SUPFAM" id="SSF52540">
    <property type="entry name" value="P-loop containing nucleoside triphosphate hydrolases"/>
    <property type="match status" value="1"/>
</dbReference>
<gene>
    <name evidence="10" type="ORF">BSAL_53370</name>
</gene>
<dbReference type="GO" id="GO:0003777">
    <property type="term" value="F:microtubule motor activity"/>
    <property type="evidence" value="ECO:0007669"/>
    <property type="project" value="InterPro"/>
</dbReference>
<keyword evidence="2" id="KW-0963">Cytoplasm</keyword>
<dbReference type="PROSITE" id="PS50067">
    <property type="entry name" value="KINESIN_MOTOR_2"/>
    <property type="match status" value="1"/>
</dbReference>
<keyword evidence="7" id="KW-0493">Microtubule</keyword>
<feature type="compositionally biased region" description="Low complexity" evidence="8">
    <location>
        <begin position="408"/>
        <end position="420"/>
    </location>
</feature>
<feature type="region of interest" description="Disordered" evidence="8">
    <location>
        <begin position="499"/>
        <end position="594"/>
    </location>
</feature>
<dbReference type="GO" id="GO:0005524">
    <property type="term" value="F:ATP binding"/>
    <property type="evidence" value="ECO:0007669"/>
    <property type="project" value="UniProtKB-UniRule"/>
</dbReference>
<proteinExistence type="inferred from homology"/>
<name>A0A0S4ILK1_BODSA</name>
<evidence type="ECO:0000256" key="7">
    <source>
        <dbReference type="RuleBase" id="RU000394"/>
    </source>
</evidence>
<keyword evidence="4 6" id="KW-0067">ATP-binding</keyword>
<feature type="region of interest" description="Disordered" evidence="8">
    <location>
        <begin position="661"/>
        <end position="769"/>
    </location>
</feature>
<dbReference type="InterPro" id="IPR027417">
    <property type="entry name" value="P-loop_NTPase"/>
</dbReference>
<keyword evidence="5" id="KW-0175">Coiled coil</keyword>
<dbReference type="VEuPathDB" id="TriTrypDB:BSAL_53370"/>
<feature type="region of interest" description="Disordered" evidence="8">
    <location>
        <begin position="408"/>
        <end position="432"/>
    </location>
</feature>
<dbReference type="InterPro" id="IPR019821">
    <property type="entry name" value="Kinesin_motor_CS"/>
</dbReference>
<dbReference type="PANTHER" id="PTHR47969:SF15">
    <property type="entry name" value="CHROMOSOME-ASSOCIATED KINESIN KIF4A-RELATED"/>
    <property type="match status" value="1"/>
</dbReference>
<comment type="similarity">
    <text evidence="6 7">Belongs to the TRAFAC class myosin-kinesin ATPase superfamily. Kinesin family.</text>
</comment>
<reference evidence="11" key="1">
    <citation type="submission" date="2015-09" db="EMBL/GenBank/DDBJ databases">
        <authorList>
            <consortium name="Pathogen Informatics"/>
        </authorList>
    </citation>
    <scope>NUCLEOTIDE SEQUENCE [LARGE SCALE GENOMIC DNA]</scope>
    <source>
        <strain evidence="11">Lake Konstanz</strain>
    </source>
</reference>
<dbReference type="PROSITE" id="PS00411">
    <property type="entry name" value="KINESIN_MOTOR_1"/>
    <property type="match status" value="1"/>
</dbReference>
<dbReference type="GO" id="GO:0051231">
    <property type="term" value="P:spindle elongation"/>
    <property type="evidence" value="ECO:0007669"/>
    <property type="project" value="TreeGrafter"/>
</dbReference>
<sequence length="855" mass="92785">MPHVQVVIRCRPPLSGEQHMKCTRVEANETNNTIAVNSSKQDTAKSFSFDRVLSESSTQEDVFETISPMVEHALDGMHATVFAYGQTGSGKTHTIEGIEYGTDSAGKLRPRLDTPHGRHGVLPRVIQAVFDRCRDRVKSNQHVQFRLKCSFLQLYNEKVSDLLNPSTRALKEGLKIRWSRNDHFEVENLFVFECDSADQMREMFLMGVKEKVMSSHQMNHQSSRSHCIFTIHVHSWDPHNPESVLKSELSVVDLAGSEKLALLSSNPTAQLLKESIEINTSLLSLGKVITALAAAGKGGINHVPYRDSKLTKLLKHALGGNSMTSMIACVSPLDDYLSTLMYAGRARNITTVPKINEDPRSALIRQLRDEIASLKSELEYYKQLAGTGDGSALATRIDAVFGSAGAATSGQPSLSSSSTGKKQDGQSSPIDEAQQADLAEKLLASCKMLKNVVGVNNQLRVAFDKLKVAKEASDQREVELNAENLALRERIEMLESIALNGDDNNGTPPNTSAAAYTNGASSSAVSRSQNNNASFQRAAAPQQNSDVDLLSVYGQRNSNNGPQHANSVYPQPSASVPYRQEPPQPPTRPMNDRLRDYTTKYRNPQQPTRYEDYYGAAKKVTSSSQGTKVVEELDRLMKNIPKTTQQMVPVSLSHAHAYGSLSFGGTDAETRDLEERRRARQQKMKMLQDQHDHMQKGFSGGVGPGQPPASHQPSQFASSAGSYGLSDSLSGALRPSRGGIPVTSYSGPPSLAGTTHAPPPPLEFSASPGSGSNRLFQYLSNEETSHVFTAEQQERLRMRGGGSNVPSTVPSQSGLQNASSAGGLGSGRGGASPRIGGTAASALQRQLDQIASMRR</sequence>
<feature type="domain" description="Kinesin motor" evidence="9">
    <location>
        <begin position="3"/>
        <end position="349"/>
    </location>
</feature>
<dbReference type="SMART" id="SM00129">
    <property type="entry name" value="KISc"/>
    <property type="match status" value="1"/>
</dbReference>
<evidence type="ECO:0000256" key="8">
    <source>
        <dbReference type="SAM" id="MobiDB-lite"/>
    </source>
</evidence>
<feature type="compositionally biased region" description="Low complexity" evidence="8">
    <location>
        <begin position="811"/>
        <end position="821"/>
    </location>
</feature>
<evidence type="ECO:0000256" key="1">
    <source>
        <dbReference type="ARBA" id="ARBA00004496"/>
    </source>
</evidence>
<evidence type="ECO:0000313" key="11">
    <source>
        <dbReference type="Proteomes" id="UP000051952"/>
    </source>
</evidence>
<dbReference type="AlphaFoldDB" id="A0A0S4ILK1"/>
<dbReference type="GO" id="GO:0008017">
    <property type="term" value="F:microtubule binding"/>
    <property type="evidence" value="ECO:0007669"/>
    <property type="project" value="InterPro"/>
</dbReference>
<protein>
    <recommendedName>
        <fullName evidence="7">Kinesin-like protein</fullName>
    </recommendedName>
</protein>
<dbReference type="GO" id="GO:0005737">
    <property type="term" value="C:cytoplasm"/>
    <property type="evidence" value="ECO:0007669"/>
    <property type="project" value="UniProtKB-SubCell"/>
</dbReference>
<evidence type="ECO:0000313" key="10">
    <source>
        <dbReference type="EMBL" id="CUE71547.1"/>
    </source>
</evidence>
<dbReference type="EMBL" id="CYKH01000110">
    <property type="protein sequence ID" value="CUE71547.1"/>
    <property type="molecule type" value="Genomic_DNA"/>
</dbReference>